<reference evidence="3" key="1">
    <citation type="submission" date="2016-07" db="EMBL/GenBank/DDBJ databases">
        <authorList>
            <person name="Florea S."/>
            <person name="Webb J.S."/>
            <person name="Jaromczyk J."/>
            <person name="Schardl C.L."/>
        </authorList>
    </citation>
    <scope>NUCLEOTIDE SEQUENCE [LARGE SCALE GENOMIC DNA]</scope>
    <source>
        <strain evidence="3">MIT 01-6242</strain>
    </source>
</reference>
<dbReference type="STRING" id="222136.BBW65_01015"/>
<dbReference type="Gene3D" id="2.40.128.130">
    <property type="entry name" value="Autotransporter beta-domain"/>
    <property type="match status" value="1"/>
</dbReference>
<dbReference type="OrthoDB" id="5317041at2"/>
<dbReference type="SUPFAM" id="SSF103515">
    <property type="entry name" value="Autotransporter"/>
    <property type="match status" value="1"/>
</dbReference>
<evidence type="ECO:0000313" key="3">
    <source>
        <dbReference type="Proteomes" id="UP000092884"/>
    </source>
</evidence>
<dbReference type="SMART" id="SM00869">
    <property type="entry name" value="Autotransporter"/>
    <property type="match status" value="1"/>
</dbReference>
<dbReference type="EMBL" id="CP016503">
    <property type="protein sequence ID" value="ANV97480.1"/>
    <property type="molecule type" value="Genomic_DNA"/>
</dbReference>
<dbReference type="PROSITE" id="PS51208">
    <property type="entry name" value="AUTOTRANSPORTER"/>
    <property type="match status" value="1"/>
</dbReference>
<keyword evidence="3" id="KW-1185">Reference proteome</keyword>
<feature type="domain" description="Autotransporter" evidence="1">
    <location>
        <begin position="1186"/>
        <end position="1454"/>
    </location>
</feature>
<accession>A0A1B1U3Z1</accession>
<organism evidence="2 3">
    <name type="scientific">Helicobacter enhydrae</name>
    <dbReference type="NCBI Taxonomy" id="222136"/>
    <lineage>
        <taxon>Bacteria</taxon>
        <taxon>Pseudomonadati</taxon>
        <taxon>Campylobacterota</taxon>
        <taxon>Epsilonproteobacteria</taxon>
        <taxon>Campylobacterales</taxon>
        <taxon>Helicobacteraceae</taxon>
        <taxon>Helicobacter</taxon>
    </lineage>
</organism>
<dbReference type="KEGG" id="het:BBW65_01015"/>
<evidence type="ECO:0000313" key="2">
    <source>
        <dbReference type="EMBL" id="ANV97480.1"/>
    </source>
</evidence>
<dbReference type="InterPro" id="IPR005546">
    <property type="entry name" value="Autotransporte_beta"/>
</dbReference>
<evidence type="ECO:0000259" key="1">
    <source>
        <dbReference type="PROSITE" id="PS51208"/>
    </source>
</evidence>
<dbReference type="InterPro" id="IPR036709">
    <property type="entry name" value="Autotransporte_beta_dom_sf"/>
</dbReference>
<gene>
    <name evidence="2" type="ORF">BBW65_01015</name>
</gene>
<dbReference type="Proteomes" id="UP000092884">
    <property type="component" value="Chromosome"/>
</dbReference>
<proteinExistence type="predicted"/>
<sequence>MALSALLSVEGAESTEAPKEYPLTFDKTGTGTTQADLVYLQSFKKDPGVVQSAGASGDLSNGTDYSWTLSDPNDSGKNGLLILKTDPSAGGAVGANQADEFKTTANFVRSGTFATNGILALKRFQFVNGGKEIKEPTKDTEQPTKIASLKITSIPSTKTAGKADDTIFKTFMFGGDSVSLYSGTKVILDGFEKTILAGNVNLNSGAKSRSYNDGKLPTTLEVSNTKNPYSILDITGSLYLNTYNGSNFIAKNPSVFTAQIKGNIYINGYVSVSDKASAIFQSENLLKLNSSLVINTQLAKQIYQDQLGNQSFDPDYKKDKIQNLIIKAKSIEMGGRLDVGSGARGAEIKTDSSGMQIIDALPSDVGAKVEIVADMDTSIGATQSTSSTTERPKDWKDITQAQFLQTSGSSIRIGKNSEVMLKVINKDSSSFGEQNPYAIKLSGVTIESQEANNPINNLLVEAQINNGATSSSPKTSSNEKGAGKIELNGYFEFEANARAEIKAYDGISWANGFNLKLQEGARLGLYNGGYAQDSKNFAGQTQNTLDNTGRLVVDGGRLELWGSDTLNNKTATITLSAPFEQSDKDTSDKLVYRKDRGIFFLGNAGENRFHTINNSSEIVFDGYGYMGTMRNADDTATKRSLQIIAPTSERQGSIIAKGEGNTIETNGDLKISRQAIKLEKKELKGKDDKPLKDKDGKVITQEGHLYLTTHNIREAVNIIFGNKDDKVTQKDRVDISGGTLHLQSYYGGVESYNLRLADVHIDFSKLGFSETPTNQHTTPTGKNTESFMNKGLLSLRGNVEMYGPNKKASFYNGDEGSKDAHMDVYGTNKIGFFEQMEDGSASKFSLINNATLALRSSASLLIGGDLENSGQIVFDSDRFGIGFLGVNGKATFDMSKYQSGDFSGLEPLIKINNTNFYDLSLYTAYAVMHTGAGIQYRVGDKIYSNTQVRSINAQEGRAQKETSYQDQQQLLMKQMDDYLNGKGAYENNDGKLGVFLMGKSFVNDYSVLFMIGRSEAIGQIRIDGSDTGVIDQYLEILKKSEGNISDRLAGDMIQAIRSSNPKAMQVLNNALETQNALELGILKDMGTYQTSNLISVAREIDRSMRATANLIDPVVSDFEKMQVLREMSIQNRMVKASNPFVAEAQIALSVNSTKEKTQDKKEDLRADKGVAKIEQDEIGNVFALDNTDAKNSIWASLLTSTSRSDASTSAIYGFNLGYEMQPQESILVGFYLGYGYSNYKREILQNTAHNLALSAYVRFYYGNSEIDLGADYLQGFNHSDLVNTSITSLSNQFDFASSSFDVSARYGYVFDTPLRGLYVKPIASFHLFGALLPEVEGNGVASIVADAQGFGGLSSSLGAEVRQYVSPFSYIYLYSALGYYFYDESLGAKVSFKRAYNQVSYEALERPNYMFSIYAGGEGFVTKNFSLNANAGYRAGLDKGDHNISLGAGLKYKF</sequence>
<name>A0A1B1U3Z1_9HELI</name>
<protein>
    <recommendedName>
        <fullName evidence="1">Autotransporter domain-containing protein</fullName>
    </recommendedName>
</protein>